<evidence type="ECO:0000313" key="4">
    <source>
        <dbReference type="Proteomes" id="UP000578686"/>
    </source>
</evidence>
<comment type="caution">
    <text evidence="3">The sequence shown here is derived from an EMBL/GenBank/DDBJ whole genome shotgun (WGS) entry which is preliminary data.</text>
</comment>
<protein>
    <submittedName>
        <fullName evidence="3">Nitroreductase</fullName>
    </submittedName>
</protein>
<dbReference type="RefSeq" id="WP_167972677.1">
    <property type="nucleotide sequence ID" value="NZ_BHZG01000292.1"/>
</dbReference>
<dbReference type="Gene3D" id="3.40.109.10">
    <property type="entry name" value="NADH Oxidase"/>
    <property type="match status" value="2"/>
</dbReference>
<reference evidence="3 4" key="1">
    <citation type="submission" date="2020-03" db="EMBL/GenBank/DDBJ databases">
        <title>Draft genome of Streptomyces sp. ventii, isolated from the Axial Seamount in the Pacific Ocean, and resequencing of the two type strains Streptomyces lonarensis strain NCL 716 and Streptomyces bohaiensis strain 11A07.</title>
        <authorList>
            <person name="Loughran R.M."/>
            <person name="Pfannmuller K.M."/>
            <person name="Wasson B.J."/>
            <person name="Deadmond M.C."/>
            <person name="Paddock B.E."/>
            <person name="Koyack M.J."/>
            <person name="Gallegos D.A."/>
            <person name="Mitchell E.A."/>
            <person name="Ushijima B."/>
            <person name="Saw J.H."/>
            <person name="Mcphail K.L."/>
            <person name="Videau P."/>
        </authorList>
    </citation>
    <scope>NUCLEOTIDE SEQUENCE [LARGE SCALE GENOMIC DNA]</scope>
    <source>
        <strain evidence="3 4">NCL716</strain>
    </source>
</reference>
<dbReference type="InterPro" id="IPR052544">
    <property type="entry name" value="Bacteriocin_Proc_Enz"/>
</dbReference>
<dbReference type="InterPro" id="IPR029479">
    <property type="entry name" value="Nitroreductase"/>
</dbReference>
<organism evidence="3 4">
    <name type="scientific">Streptomyces lonarensis</name>
    <dbReference type="NCBI Taxonomy" id="700599"/>
    <lineage>
        <taxon>Bacteria</taxon>
        <taxon>Bacillati</taxon>
        <taxon>Actinomycetota</taxon>
        <taxon>Actinomycetes</taxon>
        <taxon>Kitasatosporales</taxon>
        <taxon>Streptomycetaceae</taxon>
        <taxon>Streptomyces</taxon>
    </lineage>
</organism>
<accession>A0A7X6D3M4</accession>
<evidence type="ECO:0000313" key="3">
    <source>
        <dbReference type="EMBL" id="NJQ07564.1"/>
    </source>
</evidence>
<dbReference type="InterPro" id="IPR000415">
    <property type="entry name" value="Nitroreductase-like"/>
</dbReference>
<sequence>MGEAHAYATAIMNRGRTPMEPVDFVPNWADGPRKSKLYRGTDTTPLPDGDYPAHASLQRALDPADTPPDAADPFDLDALGGMLRDSYGVTGRRLGVQANTDLPALPHYRMATWSRGSAAGGGLYPVSVYWVSGASGPLTPGVHHYATSRHSLQRLLTGDVSGRVREALGERAPGPETDQYLVLGVKYWQNAFKYNSFTFHVVSMDVGALLATWRLWARARGMEIEPALWFDEHRLTDLLGVGAEEEGVFAVVPLRWRRDAHRPSAPTATGGTVAVTASDSERSRTVHRFEDVTTMQRVTAGRAADRPAPQDLTAALPLPPDAAGPRVALPEPAPLTADVRSALRSRRSSFGRFDAQQPMTAAELAATLRAAHLGAELGGDTATEPGGPGLTGLYVFVNHVTGIAPGAYRYDPYDPEGPALRGVVDRAGGPFLQRNYFLANYNLEQAGAVLVPVARTHAVLDAVGDRGYRLTNALIGATAQATYTAGSALGLGCGVALGFDNISYAEELGLDARGESALLIMMVGRERPRPADFRYDLA</sequence>
<keyword evidence="4" id="KW-1185">Reference proteome</keyword>
<dbReference type="PANTHER" id="PTHR43745:SF2">
    <property type="entry name" value="NITROREDUCTASE MJ1384-RELATED"/>
    <property type="match status" value="1"/>
</dbReference>
<dbReference type="GO" id="GO:0016491">
    <property type="term" value="F:oxidoreductase activity"/>
    <property type="evidence" value="ECO:0007669"/>
    <property type="project" value="InterPro"/>
</dbReference>
<proteinExistence type="predicted"/>
<feature type="compositionally biased region" description="Low complexity" evidence="1">
    <location>
        <begin position="263"/>
        <end position="278"/>
    </location>
</feature>
<evidence type="ECO:0000259" key="2">
    <source>
        <dbReference type="Pfam" id="PF00881"/>
    </source>
</evidence>
<name>A0A7X6D3M4_9ACTN</name>
<evidence type="ECO:0000256" key="1">
    <source>
        <dbReference type="SAM" id="MobiDB-lite"/>
    </source>
</evidence>
<dbReference type="PANTHER" id="PTHR43745">
    <property type="entry name" value="NITROREDUCTASE MJ1384-RELATED"/>
    <property type="match status" value="1"/>
</dbReference>
<feature type="region of interest" description="Disordered" evidence="1">
    <location>
        <begin position="261"/>
        <end position="280"/>
    </location>
</feature>
<dbReference type="Proteomes" id="UP000578686">
    <property type="component" value="Unassembled WGS sequence"/>
</dbReference>
<gene>
    <name evidence="3" type="ORF">HCN56_18745</name>
</gene>
<dbReference type="SUPFAM" id="SSF55469">
    <property type="entry name" value="FMN-dependent nitroreductase-like"/>
    <property type="match status" value="2"/>
</dbReference>
<dbReference type="EMBL" id="JAAVJD010000172">
    <property type="protein sequence ID" value="NJQ07564.1"/>
    <property type="molecule type" value="Genomic_DNA"/>
</dbReference>
<dbReference type="Pfam" id="PF00881">
    <property type="entry name" value="Nitroreductase"/>
    <property type="match status" value="1"/>
</dbReference>
<feature type="domain" description="Nitroreductase" evidence="2">
    <location>
        <begin position="344"/>
        <end position="525"/>
    </location>
</feature>
<feature type="region of interest" description="Disordered" evidence="1">
    <location>
        <begin position="30"/>
        <end position="52"/>
    </location>
</feature>
<dbReference type="AlphaFoldDB" id="A0A7X6D3M4"/>